<feature type="compositionally biased region" description="Basic residues" evidence="1">
    <location>
        <begin position="240"/>
        <end position="251"/>
    </location>
</feature>
<dbReference type="EMBL" id="JARJLG010000098">
    <property type="protein sequence ID" value="KAJ7746514.1"/>
    <property type="molecule type" value="Genomic_DNA"/>
</dbReference>
<feature type="compositionally biased region" description="Basic and acidic residues" evidence="1">
    <location>
        <begin position="148"/>
        <end position="171"/>
    </location>
</feature>
<dbReference type="AlphaFoldDB" id="A0AAD7N5K2"/>
<name>A0AAD7N5K2_9AGAR</name>
<reference evidence="2" key="1">
    <citation type="submission" date="2023-03" db="EMBL/GenBank/DDBJ databases">
        <title>Massive genome expansion in bonnet fungi (Mycena s.s.) driven by repeated elements and novel gene families across ecological guilds.</title>
        <authorList>
            <consortium name="Lawrence Berkeley National Laboratory"/>
            <person name="Harder C.B."/>
            <person name="Miyauchi S."/>
            <person name="Viragh M."/>
            <person name="Kuo A."/>
            <person name="Thoen E."/>
            <person name="Andreopoulos B."/>
            <person name="Lu D."/>
            <person name="Skrede I."/>
            <person name="Drula E."/>
            <person name="Henrissat B."/>
            <person name="Morin E."/>
            <person name="Kohler A."/>
            <person name="Barry K."/>
            <person name="LaButti K."/>
            <person name="Morin E."/>
            <person name="Salamov A."/>
            <person name="Lipzen A."/>
            <person name="Mereny Z."/>
            <person name="Hegedus B."/>
            <person name="Baldrian P."/>
            <person name="Stursova M."/>
            <person name="Weitz H."/>
            <person name="Taylor A."/>
            <person name="Grigoriev I.V."/>
            <person name="Nagy L.G."/>
            <person name="Martin F."/>
            <person name="Kauserud H."/>
        </authorList>
    </citation>
    <scope>NUCLEOTIDE SEQUENCE</scope>
    <source>
        <strain evidence="2">CBHHK188m</strain>
    </source>
</reference>
<feature type="region of interest" description="Disordered" evidence="1">
    <location>
        <begin position="143"/>
        <end position="180"/>
    </location>
</feature>
<evidence type="ECO:0000313" key="3">
    <source>
        <dbReference type="Proteomes" id="UP001215280"/>
    </source>
</evidence>
<evidence type="ECO:0000313" key="2">
    <source>
        <dbReference type="EMBL" id="KAJ7746514.1"/>
    </source>
</evidence>
<protein>
    <submittedName>
        <fullName evidence="2">Uncharacterized protein</fullName>
    </submittedName>
</protein>
<sequence>MVWLREQISQEGAYKSREISAMEIGVVKTSNLVASSRRWEKAKRYLSNRACEIIPGVENRGRFWRRDIGWECHENGVRWEAWVVGTSTQQKSRRPGTLQMRRHGIISILAADSAYLRAEWEDKSVERGAEEDGQRADWKGACQEEEEMTRAGRAGEKEGRECRRGRLDKPRLGQGPRVAQGSEEGVAIACTQAEETYKEVRQWEAWLEQIKAVGRARVGGRREKAGRAGGSGREGLGTRERRRGVAWHRHGRIDNEGKEARPMGGR</sequence>
<evidence type="ECO:0000256" key="1">
    <source>
        <dbReference type="SAM" id="MobiDB-lite"/>
    </source>
</evidence>
<gene>
    <name evidence="2" type="ORF">DFH07DRAFT_776405</name>
</gene>
<organism evidence="2 3">
    <name type="scientific">Mycena maculata</name>
    <dbReference type="NCBI Taxonomy" id="230809"/>
    <lineage>
        <taxon>Eukaryota</taxon>
        <taxon>Fungi</taxon>
        <taxon>Dikarya</taxon>
        <taxon>Basidiomycota</taxon>
        <taxon>Agaricomycotina</taxon>
        <taxon>Agaricomycetes</taxon>
        <taxon>Agaricomycetidae</taxon>
        <taxon>Agaricales</taxon>
        <taxon>Marasmiineae</taxon>
        <taxon>Mycenaceae</taxon>
        <taxon>Mycena</taxon>
    </lineage>
</organism>
<proteinExistence type="predicted"/>
<feature type="region of interest" description="Disordered" evidence="1">
    <location>
        <begin position="215"/>
        <end position="266"/>
    </location>
</feature>
<keyword evidence="3" id="KW-1185">Reference proteome</keyword>
<dbReference type="Proteomes" id="UP001215280">
    <property type="component" value="Unassembled WGS sequence"/>
</dbReference>
<accession>A0AAD7N5K2</accession>
<comment type="caution">
    <text evidence="2">The sequence shown here is derived from an EMBL/GenBank/DDBJ whole genome shotgun (WGS) entry which is preliminary data.</text>
</comment>
<feature type="compositionally biased region" description="Basic and acidic residues" evidence="1">
    <location>
        <begin position="252"/>
        <end position="266"/>
    </location>
</feature>